<proteinExistence type="predicted"/>
<dbReference type="EMBL" id="CP098828">
    <property type="protein sequence ID" value="XBO73383.1"/>
    <property type="molecule type" value="Genomic_DNA"/>
</dbReference>
<accession>A0AAU7KQU7</accession>
<feature type="region of interest" description="Disordered" evidence="1">
    <location>
        <begin position="1"/>
        <end position="22"/>
    </location>
</feature>
<reference evidence="2" key="1">
    <citation type="submission" date="2022-06" db="EMBL/GenBank/DDBJ databases">
        <title>A novel DMS-producing enzyme.</title>
        <authorList>
            <person name="Zhang Y."/>
        </authorList>
    </citation>
    <scope>NUCLEOTIDE SEQUENCE</scope>
    <source>
        <strain evidence="2">H10-59</strain>
    </source>
</reference>
<organism evidence="2">
    <name type="scientific">Halomonas sp. H10-59</name>
    <dbReference type="NCBI Taxonomy" id="2950874"/>
    <lineage>
        <taxon>Bacteria</taxon>
        <taxon>Pseudomonadati</taxon>
        <taxon>Pseudomonadota</taxon>
        <taxon>Gammaproteobacteria</taxon>
        <taxon>Oceanospirillales</taxon>
        <taxon>Halomonadaceae</taxon>
        <taxon>Halomonas</taxon>
    </lineage>
</organism>
<dbReference type="AlphaFoldDB" id="A0AAU7KQU7"/>
<gene>
    <name evidence="2" type="ORF">NFG57_11055</name>
</gene>
<evidence type="ECO:0000313" key="2">
    <source>
        <dbReference type="EMBL" id="XBO73383.1"/>
    </source>
</evidence>
<dbReference type="RefSeq" id="WP_348814315.1">
    <property type="nucleotide sequence ID" value="NZ_CP098828.1"/>
</dbReference>
<sequence length="68" mass="7820">MSRCIEKARMPEGELDPDGKSERERVLERKLWRLREDVRAAREWAGDNLPANVGLTMVGKLAKALEDR</sequence>
<protein>
    <submittedName>
        <fullName evidence="2">Uncharacterized protein</fullName>
    </submittedName>
</protein>
<name>A0AAU7KQU7_9GAMM</name>
<evidence type="ECO:0000256" key="1">
    <source>
        <dbReference type="SAM" id="MobiDB-lite"/>
    </source>
</evidence>